<dbReference type="GO" id="GO:0016746">
    <property type="term" value="F:acyltransferase activity"/>
    <property type="evidence" value="ECO:0007669"/>
    <property type="project" value="InterPro"/>
</dbReference>
<organism evidence="2 3">
    <name type="scientific">Burkholderia contaminans</name>
    <dbReference type="NCBI Taxonomy" id="488447"/>
    <lineage>
        <taxon>Bacteria</taxon>
        <taxon>Pseudomonadati</taxon>
        <taxon>Pseudomonadota</taxon>
        <taxon>Betaproteobacteria</taxon>
        <taxon>Burkholderiales</taxon>
        <taxon>Burkholderiaceae</taxon>
        <taxon>Burkholderia</taxon>
        <taxon>Burkholderia cepacia complex</taxon>
    </lineage>
</organism>
<reference evidence="2 3" key="1">
    <citation type="submission" date="2019-09" db="EMBL/GenBank/DDBJ databases">
        <authorList>
            <person name="Depoorter E."/>
        </authorList>
    </citation>
    <scope>NUCLEOTIDE SEQUENCE [LARGE SCALE GENOMIC DNA]</scope>
    <source>
        <strain evidence="2">R-71033</strain>
    </source>
</reference>
<dbReference type="InterPro" id="IPR016039">
    <property type="entry name" value="Thiolase-like"/>
</dbReference>
<dbReference type="Gene3D" id="3.40.47.10">
    <property type="match status" value="1"/>
</dbReference>
<dbReference type="AlphaFoldDB" id="A0A6P2ZVU2"/>
<sequence>MREHDTRSFETGASRRFRARSTALHWRVGGAKQCSITATARTFGVSPHRFATRLPFHRRPTHGASALRPAPARPKRSDANMRSPVVTALCSYVPPVMELDGSVSATESTATRPLAGWDAWMTLWRTEWTPFGPTAMPRIGPGDRSLRAPVAHTTDLSGLAAYVTRAICAARPRAAAPVDVVIFCHSSVDEHVSTTTAGRLASVVGAPGSPCFSFSISQQGSAAPFTALRLARDLFVAEPDVRTILIAAAEKWAAPFSRHHGIVPLQGDAAAAVLLERFGASTRGLRLIDAQTHPCPAPRGDSPHRHAPPDSHLLQTMLQLITALLAKHAIAPCNVTAVGQSHTHELAAALQQKLGIASLAGVRTHDANLGAADSIEQLTSMVQTHTLPSQGTLLLWNIASCGYVGCALLDPHSAPVLARSLGANSSW</sequence>
<dbReference type="SUPFAM" id="SSF53901">
    <property type="entry name" value="Thiolase-like"/>
    <property type="match status" value="1"/>
</dbReference>
<feature type="region of interest" description="Disordered" evidence="1">
    <location>
        <begin position="57"/>
        <end position="80"/>
    </location>
</feature>
<accession>A0A6P2ZVU2</accession>
<proteinExistence type="predicted"/>
<gene>
    <name evidence="2" type="ORF">BCO71033_04450</name>
</gene>
<evidence type="ECO:0000313" key="2">
    <source>
        <dbReference type="EMBL" id="VWD38922.1"/>
    </source>
</evidence>
<evidence type="ECO:0000256" key="1">
    <source>
        <dbReference type="SAM" id="MobiDB-lite"/>
    </source>
</evidence>
<dbReference type="Proteomes" id="UP000494109">
    <property type="component" value="Unassembled WGS sequence"/>
</dbReference>
<dbReference type="EMBL" id="CABVQS010000020">
    <property type="protein sequence ID" value="VWD38922.1"/>
    <property type="molecule type" value="Genomic_DNA"/>
</dbReference>
<name>A0A6P2ZVU2_9BURK</name>
<evidence type="ECO:0000313" key="3">
    <source>
        <dbReference type="Proteomes" id="UP000494109"/>
    </source>
</evidence>
<protein>
    <submittedName>
        <fullName evidence="2">3-oxoacyl-ACP synthase</fullName>
    </submittedName>
</protein>